<comment type="caution">
    <text evidence="2">The sequence shown here is derived from an EMBL/GenBank/DDBJ whole genome shotgun (WGS) entry which is preliminary data.</text>
</comment>
<dbReference type="AlphaFoldDB" id="A0AAE1EWD9"/>
<organism evidence="2 3">
    <name type="scientific">Petrolisthes cinctipes</name>
    <name type="common">Flat porcelain crab</name>
    <dbReference type="NCBI Taxonomy" id="88211"/>
    <lineage>
        <taxon>Eukaryota</taxon>
        <taxon>Metazoa</taxon>
        <taxon>Ecdysozoa</taxon>
        <taxon>Arthropoda</taxon>
        <taxon>Crustacea</taxon>
        <taxon>Multicrustacea</taxon>
        <taxon>Malacostraca</taxon>
        <taxon>Eumalacostraca</taxon>
        <taxon>Eucarida</taxon>
        <taxon>Decapoda</taxon>
        <taxon>Pleocyemata</taxon>
        <taxon>Anomura</taxon>
        <taxon>Galatheoidea</taxon>
        <taxon>Porcellanidae</taxon>
        <taxon>Petrolisthes</taxon>
    </lineage>
</organism>
<sequence>MELFNKRVGKHTGNGTRWRTQEQRKKEEEKTCVLLAVLEGWEKKAKDVTCQPVHPISAIDWITQAGWRLSSGPTLLCFAMLFSASVTTPPCPTLSLTPSTHPSNRFIYKTMSLQHSSPSS</sequence>
<accession>A0AAE1EWD9</accession>
<reference evidence="2" key="1">
    <citation type="submission" date="2023-10" db="EMBL/GenBank/DDBJ databases">
        <title>Genome assemblies of two species of porcelain crab, Petrolisthes cinctipes and Petrolisthes manimaculis (Anomura: Porcellanidae).</title>
        <authorList>
            <person name="Angst P."/>
        </authorList>
    </citation>
    <scope>NUCLEOTIDE SEQUENCE</scope>
    <source>
        <strain evidence="2">PB745_01</strain>
        <tissue evidence="2">Gill</tissue>
    </source>
</reference>
<gene>
    <name evidence="2" type="ORF">Pcinc_031424</name>
</gene>
<evidence type="ECO:0000313" key="3">
    <source>
        <dbReference type="Proteomes" id="UP001286313"/>
    </source>
</evidence>
<dbReference type="Proteomes" id="UP001286313">
    <property type="component" value="Unassembled WGS sequence"/>
</dbReference>
<proteinExistence type="predicted"/>
<protein>
    <submittedName>
        <fullName evidence="2">Uncharacterized protein</fullName>
    </submittedName>
</protein>
<name>A0AAE1EWD9_PETCI</name>
<dbReference type="EMBL" id="JAWQEG010004169">
    <property type="protein sequence ID" value="KAK3862738.1"/>
    <property type="molecule type" value="Genomic_DNA"/>
</dbReference>
<evidence type="ECO:0000256" key="1">
    <source>
        <dbReference type="SAM" id="MobiDB-lite"/>
    </source>
</evidence>
<evidence type="ECO:0000313" key="2">
    <source>
        <dbReference type="EMBL" id="KAK3862738.1"/>
    </source>
</evidence>
<keyword evidence="3" id="KW-1185">Reference proteome</keyword>
<feature type="region of interest" description="Disordered" evidence="1">
    <location>
        <begin position="1"/>
        <end position="24"/>
    </location>
</feature>